<gene>
    <name evidence="2" type="ORF">CYNAS_LOCUS124</name>
</gene>
<evidence type="ECO:0000313" key="3">
    <source>
        <dbReference type="Proteomes" id="UP001176961"/>
    </source>
</evidence>
<name>A0AA36GH61_CYLNA</name>
<dbReference type="Proteomes" id="UP001176961">
    <property type="component" value="Unassembled WGS sequence"/>
</dbReference>
<feature type="compositionally biased region" description="Basic and acidic residues" evidence="1">
    <location>
        <begin position="79"/>
        <end position="93"/>
    </location>
</feature>
<dbReference type="EMBL" id="CATQJL010000001">
    <property type="protein sequence ID" value="CAJ0588141.1"/>
    <property type="molecule type" value="Genomic_DNA"/>
</dbReference>
<proteinExistence type="predicted"/>
<comment type="caution">
    <text evidence="2">The sequence shown here is derived from an EMBL/GenBank/DDBJ whole genome shotgun (WGS) entry which is preliminary data.</text>
</comment>
<sequence length="99" mass="11592">MLQGSIFEFETNEDLLISPYPLEHVHAPGLRSFHSYSPGRYEMRWLAVLLMLSVVSARLHFPVIVQLFNTDEVLERMSRAVDEEDSPRHEKPRPLRFGR</sequence>
<evidence type="ECO:0000256" key="1">
    <source>
        <dbReference type="SAM" id="MobiDB-lite"/>
    </source>
</evidence>
<reference evidence="2" key="1">
    <citation type="submission" date="2023-07" db="EMBL/GenBank/DDBJ databases">
        <authorList>
            <consortium name="CYATHOMIX"/>
        </authorList>
    </citation>
    <scope>NUCLEOTIDE SEQUENCE</scope>
    <source>
        <strain evidence="2">N/A</strain>
    </source>
</reference>
<protein>
    <submittedName>
        <fullName evidence="2">Uncharacterized protein</fullName>
    </submittedName>
</protein>
<feature type="region of interest" description="Disordered" evidence="1">
    <location>
        <begin position="79"/>
        <end position="99"/>
    </location>
</feature>
<keyword evidence="3" id="KW-1185">Reference proteome</keyword>
<dbReference type="AlphaFoldDB" id="A0AA36GH61"/>
<organism evidence="2 3">
    <name type="scientific">Cylicocyclus nassatus</name>
    <name type="common">Nematode worm</name>
    <dbReference type="NCBI Taxonomy" id="53992"/>
    <lineage>
        <taxon>Eukaryota</taxon>
        <taxon>Metazoa</taxon>
        <taxon>Ecdysozoa</taxon>
        <taxon>Nematoda</taxon>
        <taxon>Chromadorea</taxon>
        <taxon>Rhabditida</taxon>
        <taxon>Rhabditina</taxon>
        <taxon>Rhabditomorpha</taxon>
        <taxon>Strongyloidea</taxon>
        <taxon>Strongylidae</taxon>
        <taxon>Cylicocyclus</taxon>
    </lineage>
</organism>
<evidence type="ECO:0000313" key="2">
    <source>
        <dbReference type="EMBL" id="CAJ0588141.1"/>
    </source>
</evidence>
<accession>A0AA36GH61</accession>